<accession>A0A0B7JW21</accession>
<dbReference type="SUPFAM" id="SSF54909">
    <property type="entry name" value="Dimeric alpha+beta barrel"/>
    <property type="match status" value="1"/>
</dbReference>
<name>A0A0B7JW21_BIOOC</name>
<dbReference type="SMART" id="SM00886">
    <property type="entry name" value="Dabb"/>
    <property type="match status" value="1"/>
</dbReference>
<sequence length="112" mass="12515">MTVTHILLVSFKPSASQETIDAICKRIIAFKETCLSPDTGKPYVLATSGGINNNPEHSNKRMTQGFIIEFQNAADRQYFLDVDPAHKAFVEHIDPNNNDFLTLDFTDGVYGH</sequence>
<dbReference type="Pfam" id="PF07876">
    <property type="entry name" value="Dabb"/>
    <property type="match status" value="1"/>
</dbReference>
<feature type="domain" description="Stress-response A/B barrel" evidence="1">
    <location>
        <begin position="3"/>
        <end position="105"/>
    </location>
</feature>
<dbReference type="InterPro" id="IPR013097">
    <property type="entry name" value="Dabb"/>
</dbReference>
<dbReference type="EMBL" id="CDPU01000007">
    <property type="protein sequence ID" value="CEO47497.1"/>
    <property type="molecule type" value="Genomic_DNA"/>
</dbReference>
<evidence type="ECO:0000313" key="2">
    <source>
        <dbReference type="EMBL" id="CEO47497.1"/>
    </source>
</evidence>
<proteinExistence type="predicted"/>
<gene>
    <name evidence="2" type="ORF">BN869_000003552_1</name>
</gene>
<dbReference type="PROSITE" id="PS51502">
    <property type="entry name" value="S_R_A_B_BARREL"/>
    <property type="match status" value="1"/>
</dbReference>
<protein>
    <recommendedName>
        <fullName evidence="1">Stress-response A/B barrel domain-containing protein</fullName>
    </recommendedName>
</protein>
<organism evidence="2">
    <name type="scientific">Bionectria ochroleuca</name>
    <name type="common">Gliocladium roseum</name>
    <dbReference type="NCBI Taxonomy" id="29856"/>
    <lineage>
        <taxon>Eukaryota</taxon>
        <taxon>Fungi</taxon>
        <taxon>Dikarya</taxon>
        <taxon>Ascomycota</taxon>
        <taxon>Pezizomycotina</taxon>
        <taxon>Sordariomycetes</taxon>
        <taxon>Hypocreomycetidae</taxon>
        <taxon>Hypocreales</taxon>
        <taxon>Bionectriaceae</taxon>
        <taxon>Clonostachys</taxon>
    </lineage>
</organism>
<reference evidence="2" key="1">
    <citation type="submission" date="2015-01" db="EMBL/GenBank/DDBJ databases">
        <authorList>
            <person name="Durling Mikael"/>
        </authorList>
    </citation>
    <scope>NUCLEOTIDE SEQUENCE</scope>
</reference>
<dbReference type="AlphaFoldDB" id="A0A0B7JW21"/>
<evidence type="ECO:0000259" key="1">
    <source>
        <dbReference type="PROSITE" id="PS51502"/>
    </source>
</evidence>
<dbReference type="Gene3D" id="3.30.70.100">
    <property type="match status" value="1"/>
</dbReference>
<dbReference type="InterPro" id="IPR011008">
    <property type="entry name" value="Dimeric_a/b-barrel"/>
</dbReference>